<dbReference type="PANTHER" id="PTHR23511">
    <property type="entry name" value="SYNAPTIC VESICLE GLYCOPROTEIN 2"/>
    <property type="match status" value="1"/>
</dbReference>
<feature type="transmembrane region" description="Helical" evidence="7">
    <location>
        <begin position="242"/>
        <end position="260"/>
    </location>
</feature>
<evidence type="ECO:0000256" key="2">
    <source>
        <dbReference type="ARBA" id="ARBA00022448"/>
    </source>
</evidence>
<keyword evidence="3 7" id="KW-0812">Transmembrane</keyword>
<gene>
    <name evidence="9" type="ORF">Ctob_009028</name>
</gene>
<keyword evidence="2" id="KW-0813">Transport</keyword>
<dbReference type="AlphaFoldDB" id="A0A0M0JZM1"/>
<accession>A0A0M0JZM1</accession>
<comment type="subcellular location">
    <subcellularLocation>
        <location evidence="1">Membrane</location>
        <topology evidence="1">Multi-pass membrane protein</topology>
    </subcellularLocation>
</comment>
<dbReference type="InterPro" id="IPR005829">
    <property type="entry name" value="Sugar_transporter_CS"/>
</dbReference>
<dbReference type="PROSITE" id="PS50850">
    <property type="entry name" value="MFS"/>
    <property type="match status" value="1"/>
</dbReference>
<feature type="transmembrane region" description="Helical" evidence="7">
    <location>
        <begin position="471"/>
        <end position="489"/>
    </location>
</feature>
<keyword evidence="5 7" id="KW-0472">Membrane</keyword>
<evidence type="ECO:0000256" key="3">
    <source>
        <dbReference type="ARBA" id="ARBA00022692"/>
    </source>
</evidence>
<dbReference type="OrthoDB" id="3936150at2759"/>
<proteinExistence type="predicted"/>
<dbReference type="PANTHER" id="PTHR23511:SF34">
    <property type="entry name" value="SYNAPTIC VESICLE GLYCOPROTEIN 2"/>
    <property type="match status" value="1"/>
</dbReference>
<feature type="transmembrane region" description="Helical" evidence="7">
    <location>
        <begin position="319"/>
        <end position="341"/>
    </location>
</feature>
<feature type="domain" description="Major facilitator superfamily (MFS) profile" evidence="8">
    <location>
        <begin position="75"/>
        <end position="494"/>
    </location>
</feature>
<reference evidence="10" key="1">
    <citation type="journal article" date="2015" name="PLoS Genet.">
        <title>Genome Sequence and Transcriptome Analyses of Chrysochromulina tobin: Metabolic Tools for Enhanced Algal Fitness in the Prominent Order Prymnesiales (Haptophyceae).</title>
        <authorList>
            <person name="Hovde B.T."/>
            <person name="Deodato C.R."/>
            <person name="Hunsperger H.M."/>
            <person name="Ryken S.A."/>
            <person name="Yost W."/>
            <person name="Jha R.K."/>
            <person name="Patterson J."/>
            <person name="Monnat R.J. Jr."/>
            <person name="Barlow S.B."/>
            <person name="Starkenburg S.R."/>
            <person name="Cattolico R.A."/>
        </authorList>
    </citation>
    <scope>NUCLEOTIDE SEQUENCE</scope>
    <source>
        <strain evidence="10">CCMP291</strain>
    </source>
</reference>
<dbReference type="Proteomes" id="UP000037460">
    <property type="component" value="Unassembled WGS sequence"/>
</dbReference>
<keyword evidence="10" id="KW-1185">Reference proteome</keyword>
<comment type="caution">
    <text evidence="9">The sequence shown here is derived from an EMBL/GenBank/DDBJ whole genome shotgun (WGS) entry which is preliminary data.</text>
</comment>
<feature type="region of interest" description="Disordered" evidence="6">
    <location>
        <begin position="269"/>
        <end position="294"/>
    </location>
</feature>
<feature type="transmembrane region" description="Helical" evidence="7">
    <location>
        <begin position="200"/>
        <end position="222"/>
    </location>
</feature>
<name>A0A0M0JZM1_9EUKA</name>
<evidence type="ECO:0000256" key="5">
    <source>
        <dbReference type="ARBA" id="ARBA00023136"/>
    </source>
</evidence>
<evidence type="ECO:0000313" key="10">
    <source>
        <dbReference type="Proteomes" id="UP000037460"/>
    </source>
</evidence>
<dbReference type="PROSITE" id="PS00216">
    <property type="entry name" value="SUGAR_TRANSPORT_1"/>
    <property type="match status" value="1"/>
</dbReference>
<dbReference type="GO" id="GO:0022857">
    <property type="term" value="F:transmembrane transporter activity"/>
    <property type="evidence" value="ECO:0007669"/>
    <property type="project" value="InterPro"/>
</dbReference>
<evidence type="ECO:0000256" key="6">
    <source>
        <dbReference type="SAM" id="MobiDB-lite"/>
    </source>
</evidence>
<dbReference type="Pfam" id="PF00083">
    <property type="entry name" value="Sugar_tr"/>
    <property type="match status" value="1"/>
</dbReference>
<sequence>ERRAARFAATASKTTAIWIVAIELVGLLQQQPRIRSLSRSTVHMRAAPEDAATHPVDEIRSGQHDALLTRPERRPPLSLVYGTLCLANAAEAVEVLSAGSILQRASDDPAGQTAIAAGVFVGMLFGGFASGAVADTVGRAYALRWALTLAFVAAASAALAPNLPSLVILRVLAGTGVGAATPPLFALATENAPVGRTGPAITIVASFWMVGAVIAAALALLMLGSSADAPPSFGWSEPWRGFALTCSVVPAISTTLAWAVNLTPPSLPQEISPQEISPSTSLNDSIADQPTSPLPPAAEPMTLRRVLTTLSAPAERAALLPLCLVWAGLNFGSYGLSTWITTLLTHAGVHDPYLVALLYAVAMLPGNLLSVFCIDSIGRRTLLVSSMVAASLAALALGAVDTSSSEMVIAAACIFSATSTASWNALDVLSTEAFGVEVRATALAVLAASGRLASVAAQFVNGSLSHDEPTLLAITSTVMAVGCIGALFVKPRHTHT</sequence>
<evidence type="ECO:0000256" key="4">
    <source>
        <dbReference type="ARBA" id="ARBA00022989"/>
    </source>
</evidence>
<feature type="transmembrane region" description="Helical" evidence="7">
    <location>
        <begin position="141"/>
        <end position="161"/>
    </location>
</feature>
<dbReference type="Gene3D" id="1.20.1250.20">
    <property type="entry name" value="MFS general substrate transporter like domains"/>
    <property type="match status" value="1"/>
</dbReference>
<evidence type="ECO:0000259" key="8">
    <source>
        <dbReference type="PROSITE" id="PS50850"/>
    </source>
</evidence>
<feature type="transmembrane region" description="Helical" evidence="7">
    <location>
        <begin position="353"/>
        <end position="374"/>
    </location>
</feature>
<feature type="transmembrane region" description="Helical" evidence="7">
    <location>
        <begin position="114"/>
        <end position="134"/>
    </location>
</feature>
<dbReference type="InterPro" id="IPR005828">
    <property type="entry name" value="MFS_sugar_transport-like"/>
</dbReference>
<feature type="non-terminal residue" evidence="9">
    <location>
        <position position="1"/>
    </location>
</feature>
<dbReference type="GO" id="GO:0016020">
    <property type="term" value="C:membrane"/>
    <property type="evidence" value="ECO:0007669"/>
    <property type="project" value="UniProtKB-SubCell"/>
</dbReference>
<organism evidence="9 10">
    <name type="scientific">Chrysochromulina tobinii</name>
    <dbReference type="NCBI Taxonomy" id="1460289"/>
    <lineage>
        <taxon>Eukaryota</taxon>
        <taxon>Haptista</taxon>
        <taxon>Haptophyta</taxon>
        <taxon>Prymnesiophyceae</taxon>
        <taxon>Prymnesiales</taxon>
        <taxon>Chrysochromulinaceae</taxon>
        <taxon>Chrysochromulina</taxon>
    </lineage>
</organism>
<dbReference type="SUPFAM" id="SSF103473">
    <property type="entry name" value="MFS general substrate transporter"/>
    <property type="match status" value="1"/>
</dbReference>
<dbReference type="InterPro" id="IPR020846">
    <property type="entry name" value="MFS_dom"/>
</dbReference>
<evidence type="ECO:0000313" key="9">
    <source>
        <dbReference type="EMBL" id="KOO31578.1"/>
    </source>
</evidence>
<feature type="transmembrane region" description="Helical" evidence="7">
    <location>
        <begin position="381"/>
        <end position="400"/>
    </location>
</feature>
<feature type="transmembrane region" description="Helical" evidence="7">
    <location>
        <begin position="167"/>
        <end position="188"/>
    </location>
</feature>
<feature type="compositionally biased region" description="Polar residues" evidence="6">
    <location>
        <begin position="269"/>
        <end position="291"/>
    </location>
</feature>
<dbReference type="EMBL" id="JWZX01001983">
    <property type="protein sequence ID" value="KOO31578.1"/>
    <property type="molecule type" value="Genomic_DNA"/>
</dbReference>
<evidence type="ECO:0000256" key="7">
    <source>
        <dbReference type="SAM" id="Phobius"/>
    </source>
</evidence>
<feature type="transmembrane region" description="Helical" evidence="7">
    <location>
        <begin position="79"/>
        <end position="102"/>
    </location>
</feature>
<keyword evidence="4 7" id="KW-1133">Transmembrane helix</keyword>
<dbReference type="InterPro" id="IPR036259">
    <property type="entry name" value="MFS_trans_sf"/>
</dbReference>
<evidence type="ECO:0000256" key="1">
    <source>
        <dbReference type="ARBA" id="ARBA00004141"/>
    </source>
</evidence>
<protein>
    <submittedName>
        <fullName evidence="9">Major facilitator family protein</fullName>
    </submittedName>
</protein>